<name>A0A8J3CC93_9PSEU</name>
<gene>
    <name evidence="1" type="ORF">GCM10012275_16750</name>
</gene>
<dbReference type="Proteomes" id="UP000637578">
    <property type="component" value="Unassembled WGS sequence"/>
</dbReference>
<proteinExistence type="predicted"/>
<protein>
    <submittedName>
        <fullName evidence="1">Uncharacterized protein</fullName>
    </submittedName>
</protein>
<reference evidence="1" key="2">
    <citation type="submission" date="2020-09" db="EMBL/GenBank/DDBJ databases">
        <authorList>
            <person name="Sun Q."/>
            <person name="Zhou Y."/>
        </authorList>
    </citation>
    <scope>NUCLEOTIDE SEQUENCE</scope>
    <source>
        <strain evidence="1">CGMCC 4.5737</strain>
    </source>
</reference>
<sequence>MNQFFEPFSTRWSLAVHVAAAAALGARKAMPRWVETAPRIMCRDHVATSARVRWGECDSQGYACPASFVIRTWAGTSTVRLECYHEIYRGNGAQLIAEARSSRALVDPWRRPRIRTPQDFRDKFETFMENRRRGETTSTP</sequence>
<accession>A0A8J3CC93</accession>
<organism evidence="1 2">
    <name type="scientific">Longimycelium tulufanense</name>
    <dbReference type="NCBI Taxonomy" id="907463"/>
    <lineage>
        <taxon>Bacteria</taxon>
        <taxon>Bacillati</taxon>
        <taxon>Actinomycetota</taxon>
        <taxon>Actinomycetes</taxon>
        <taxon>Pseudonocardiales</taxon>
        <taxon>Pseudonocardiaceae</taxon>
        <taxon>Longimycelium</taxon>
    </lineage>
</organism>
<dbReference type="Gene3D" id="3.10.129.10">
    <property type="entry name" value="Hotdog Thioesterase"/>
    <property type="match status" value="1"/>
</dbReference>
<keyword evidence="2" id="KW-1185">Reference proteome</keyword>
<comment type="caution">
    <text evidence="1">The sequence shown here is derived from an EMBL/GenBank/DDBJ whole genome shotgun (WGS) entry which is preliminary data.</text>
</comment>
<dbReference type="AlphaFoldDB" id="A0A8J3CC93"/>
<reference evidence="1" key="1">
    <citation type="journal article" date="2014" name="Int. J. Syst. Evol. Microbiol.">
        <title>Complete genome sequence of Corynebacterium casei LMG S-19264T (=DSM 44701T), isolated from a smear-ripened cheese.</title>
        <authorList>
            <consortium name="US DOE Joint Genome Institute (JGI-PGF)"/>
            <person name="Walter F."/>
            <person name="Albersmeier A."/>
            <person name="Kalinowski J."/>
            <person name="Ruckert C."/>
        </authorList>
    </citation>
    <scope>NUCLEOTIDE SEQUENCE</scope>
    <source>
        <strain evidence="1">CGMCC 4.5737</strain>
    </source>
</reference>
<dbReference type="InterPro" id="IPR029069">
    <property type="entry name" value="HotDog_dom_sf"/>
</dbReference>
<dbReference type="EMBL" id="BMMK01000005">
    <property type="protein sequence ID" value="GGM46347.1"/>
    <property type="molecule type" value="Genomic_DNA"/>
</dbReference>
<dbReference type="SUPFAM" id="SSF54637">
    <property type="entry name" value="Thioesterase/thiol ester dehydrase-isomerase"/>
    <property type="match status" value="1"/>
</dbReference>
<evidence type="ECO:0000313" key="2">
    <source>
        <dbReference type="Proteomes" id="UP000637578"/>
    </source>
</evidence>
<evidence type="ECO:0000313" key="1">
    <source>
        <dbReference type="EMBL" id="GGM46347.1"/>
    </source>
</evidence>